<evidence type="ECO:0000313" key="3">
    <source>
        <dbReference type="EMBL" id="SEI90138.1"/>
    </source>
</evidence>
<evidence type="ECO:0000313" key="4">
    <source>
        <dbReference type="Proteomes" id="UP000183529"/>
    </source>
</evidence>
<evidence type="ECO:0000256" key="2">
    <source>
        <dbReference type="SAM" id="SignalP"/>
    </source>
</evidence>
<reference evidence="3 4" key="1">
    <citation type="submission" date="2016-10" db="EMBL/GenBank/DDBJ databases">
        <authorList>
            <person name="Varghese N."/>
            <person name="Submissions S."/>
        </authorList>
    </citation>
    <scope>NUCLEOTIDE SEQUENCE [LARGE SCALE GENOMIC DNA]</scope>
    <source>
        <strain evidence="3 4">LMG 22274</strain>
    </source>
</reference>
<dbReference type="AlphaFoldDB" id="A0AAQ1GB87"/>
<organism evidence="3 4">
    <name type="scientific">Paraburkholderia tropica</name>
    <dbReference type="NCBI Taxonomy" id="92647"/>
    <lineage>
        <taxon>Bacteria</taxon>
        <taxon>Pseudomonadati</taxon>
        <taxon>Pseudomonadota</taxon>
        <taxon>Betaproteobacteria</taxon>
        <taxon>Burkholderiales</taxon>
        <taxon>Burkholderiaceae</taxon>
        <taxon>Paraburkholderia</taxon>
    </lineage>
</organism>
<accession>A0AAQ1GB87</accession>
<dbReference type="RefSeq" id="WP_074981247.1">
    <property type="nucleotide sequence ID" value="NZ_CADFGN010000005.1"/>
</dbReference>
<sequence>MHKLIPAVVVAAALAIPAISFAQSSQQGLTRAQVRAELVELEQAGYNPSADHVNYPENIQAAQARVNQEKLANGETSGYGAPAVGTSQSGAPVQPAHVAPSQAVYFGH</sequence>
<evidence type="ECO:0000256" key="1">
    <source>
        <dbReference type="SAM" id="MobiDB-lite"/>
    </source>
</evidence>
<protein>
    <recommendedName>
        <fullName evidence="5">DUF4148 domain-containing protein</fullName>
    </recommendedName>
</protein>
<dbReference type="EMBL" id="FNZM01000001">
    <property type="protein sequence ID" value="SEI90138.1"/>
    <property type="molecule type" value="Genomic_DNA"/>
</dbReference>
<dbReference type="InterPro" id="IPR025421">
    <property type="entry name" value="DUF4148"/>
</dbReference>
<gene>
    <name evidence="3" type="ORF">SAMN05216550_101345</name>
</gene>
<feature type="region of interest" description="Disordered" evidence="1">
    <location>
        <begin position="70"/>
        <end position="94"/>
    </location>
</feature>
<dbReference type="Proteomes" id="UP000183529">
    <property type="component" value="Unassembled WGS sequence"/>
</dbReference>
<proteinExistence type="predicted"/>
<feature type="chain" id="PRO_5042997387" description="DUF4148 domain-containing protein" evidence="2">
    <location>
        <begin position="23"/>
        <end position="108"/>
    </location>
</feature>
<dbReference type="Pfam" id="PF13663">
    <property type="entry name" value="DUF4148"/>
    <property type="match status" value="1"/>
</dbReference>
<keyword evidence="2" id="KW-0732">Signal</keyword>
<feature type="signal peptide" evidence="2">
    <location>
        <begin position="1"/>
        <end position="22"/>
    </location>
</feature>
<comment type="caution">
    <text evidence="3">The sequence shown here is derived from an EMBL/GenBank/DDBJ whole genome shotgun (WGS) entry which is preliminary data.</text>
</comment>
<evidence type="ECO:0008006" key="5">
    <source>
        <dbReference type="Google" id="ProtNLM"/>
    </source>
</evidence>
<name>A0AAQ1GB87_9BURK</name>